<gene>
    <name evidence="2" type="ORF">LY11_02535</name>
</gene>
<dbReference type="Proteomes" id="UP000249754">
    <property type="component" value="Unassembled WGS sequence"/>
</dbReference>
<organism evidence="2 3">
    <name type="scientific">Pedobacter cryoconitis</name>
    <dbReference type="NCBI Taxonomy" id="188932"/>
    <lineage>
        <taxon>Bacteria</taxon>
        <taxon>Pseudomonadati</taxon>
        <taxon>Bacteroidota</taxon>
        <taxon>Sphingobacteriia</taxon>
        <taxon>Sphingobacteriales</taxon>
        <taxon>Sphingobacteriaceae</taxon>
        <taxon>Pedobacter</taxon>
    </lineage>
</organism>
<proteinExistence type="predicted"/>
<comment type="caution">
    <text evidence="2">The sequence shown here is derived from an EMBL/GenBank/DDBJ whole genome shotgun (WGS) entry which is preliminary data.</text>
</comment>
<accession>A0A327SR44</accession>
<protein>
    <submittedName>
        <fullName evidence="2">Uncharacterized protein</fullName>
    </submittedName>
</protein>
<dbReference type="EMBL" id="QLLR01000011">
    <property type="protein sequence ID" value="RAJ30194.1"/>
    <property type="molecule type" value="Genomic_DNA"/>
</dbReference>
<dbReference type="AlphaFoldDB" id="A0A327SR44"/>
<evidence type="ECO:0000313" key="2">
    <source>
        <dbReference type="EMBL" id="RAJ30194.1"/>
    </source>
</evidence>
<name>A0A327SR44_9SPHI</name>
<feature type="coiled-coil region" evidence="1">
    <location>
        <begin position="74"/>
        <end position="101"/>
    </location>
</feature>
<sequence length="124" mass="14208">MVGLFALILIGCYSNSLNVSRQKLDANEFITNRNADKAINECDRLISIYKDELEKIGNKVDNPPDSGMVENKEIASIIKLNQKLDEKMNTLEDNLSSLTTEQVERFKVLQARYHFNITSTYFED</sequence>
<evidence type="ECO:0000256" key="1">
    <source>
        <dbReference type="SAM" id="Coils"/>
    </source>
</evidence>
<evidence type="ECO:0000313" key="3">
    <source>
        <dbReference type="Proteomes" id="UP000249754"/>
    </source>
</evidence>
<keyword evidence="1" id="KW-0175">Coiled coil</keyword>
<reference evidence="2 3" key="1">
    <citation type="submission" date="2018-06" db="EMBL/GenBank/DDBJ databases">
        <title>Genomic Encyclopedia of Archaeal and Bacterial Type Strains, Phase II (KMG-II): from individual species to whole genera.</title>
        <authorList>
            <person name="Goeker M."/>
        </authorList>
    </citation>
    <scope>NUCLEOTIDE SEQUENCE [LARGE SCALE GENOMIC DNA]</scope>
    <source>
        <strain evidence="2 3">DSM 14825</strain>
    </source>
</reference>